<dbReference type="Proteomes" id="UP000094527">
    <property type="component" value="Unassembled WGS sequence"/>
</dbReference>
<reference evidence="1 2" key="1">
    <citation type="journal article" date="2016" name="Genome Biol. Evol.">
        <title>Gene Family Evolution Reflects Adaptation to Soil Environmental Stressors in the Genome of the Collembolan Orchesella cincta.</title>
        <authorList>
            <person name="Faddeeva-Vakhrusheva A."/>
            <person name="Derks M.F."/>
            <person name="Anvar S.Y."/>
            <person name="Agamennone V."/>
            <person name="Suring W."/>
            <person name="Smit S."/>
            <person name="van Straalen N.M."/>
            <person name="Roelofs D."/>
        </authorList>
    </citation>
    <scope>NUCLEOTIDE SEQUENCE [LARGE SCALE GENOMIC DNA]</scope>
    <source>
        <tissue evidence="1">Mixed pool</tissue>
    </source>
</reference>
<dbReference type="AlphaFoldDB" id="A0A1D2MIW3"/>
<comment type="caution">
    <text evidence="1">The sequence shown here is derived from an EMBL/GenBank/DDBJ whole genome shotgun (WGS) entry which is preliminary data.</text>
</comment>
<proteinExistence type="predicted"/>
<protein>
    <submittedName>
        <fullName evidence="1">Uncharacterized protein</fullName>
    </submittedName>
</protein>
<accession>A0A1D2MIW3</accession>
<dbReference type="InterPro" id="IPR032675">
    <property type="entry name" value="LRR_dom_sf"/>
</dbReference>
<keyword evidence="2" id="KW-1185">Reference proteome</keyword>
<sequence>MDIAGVNHHDSGEDESESQLFHLFPEIWEDIIVPKLPPTDFQSFINSCPKWRGMFKDIIAGRLLPLVLEILSKHWTVSKESLLAWRRVNRGGKSAIDKILEEFLAPKKYFNDLCTEHHEWWPNVVDENQPLRKAIERLKRCHAYKNPYEVQKFMHFAKTTGGGNLVLPKYAALSFLNFPWENGRNLNTIQFDFLAQFGGGLSSVSFRLDQATWSLLLTALFHLRNLKVLQLWGSMNLNPAQTPPKMVDAYQKFQLTSLELLDVEDLVEENIFRDDPERDGVFAVILRHCGPQLTRLICSDRLFENPKNAEALSTAGIRFVKLNGIDEKLLARLSSLEELHLENELLDRLDDFLPAINKFSSTLTHFQLSVPLGYHEYLWRSEAPDSWYPKMTHFSAYIYHSNLCWFWPFLQKKMINLTQLNLHESVFIGQRVNVEKLSKGFEMCPRLQKILVFWNVGNRENPMAGRMEMYRDGKIKRHTYKRLPLFSNN</sequence>
<evidence type="ECO:0000313" key="2">
    <source>
        <dbReference type="Proteomes" id="UP000094527"/>
    </source>
</evidence>
<dbReference type="EMBL" id="LJIJ01001118">
    <property type="protein sequence ID" value="ODM92929.1"/>
    <property type="molecule type" value="Genomic_DNA"/>
</dbReference>
<evidence type="ECO:0000313" key="1">
    <source>
        <dbReference type="EMBL" id="ODM92929.1"/>
    </source>
</evidence>
<dbReference type="SUPFAM" id="SSF52047">
    <property type="entry name" value="RNI-like"/>
    <property type="match status" value="1"/>
</dbReference>
<organism evidence="1 2">
    <name type="scientific">Orchesella cincta</name>
    <name type="common">Springtail</name>
    <name type="synonym">Podura cincta</name>
    <dbReference type="NCBI Taxonomy" id="48709"/>
    <lineage>
        <taxon>Eukaryota</taxon>
        <taxon>Metazoa</taxon>
        <taxon>Ecdysozoa</taxon>
        <taxon>Arthropoda</taxon>
        <taxon>Hexapoda</taxon>
        <taxon>Collembola</taxon>
        <taxon>Entomobryomorpha</taxon>
        <taxon>Entomobryoidea</taxon>
        <taxon>Orchesellidae</taxon>
        <taxon>Orchesellinae</taxon>
        <taxon>Orchesella</taxon>
    </lineage>
</organism>
<name>A0A1D2MIW3_ORCCI</name>
<gene>
    <name evidence="1" type="ORF">Ocin01_13753</name>
</gene>
<dbReference type="Gene3D" id="3.80.10.10">
    <property type="entry name" value="Ribonuclease Inhibitor"/>
    <property type="match status" value="1"/>
</dbReference>